<gene>
    <name evidence="1" type="ORF">J437_LFUL001508</name>
</gene>
<evidence type="ECO:0000313" key="2">
    <source>
        <dbReference type="Proteomes" id="UP000792457"/>
    </source>
</evidence>
<reference evidence="1" key="1">
    <citation type="submission" date="2013-04" db="EMBL/GenBank/DDBJ databases">
        <authorList>
            <person name="Qu J."/>
            <person name="Murali S.C."/>
            <person name="Bandaranaike D."/>
            <person name="Bellair M."/>
            <person name="Blankenburg K."/>
            <person name="Chao H."/>
            <person name="Dinh H."/>
            <person name="Doddapaneni H."/>
            <person name="Downs B."/>
            <person name="Dugan-Rocha S."/>
            <person name="Elkadiri S."/>
            <person name="Gnanaolivu R.D."/>
            <person name="Hernandez B."/>
            <person name="Javaid M."/>
            <person name="Jayaseelan J.C."/>
            <person name="Lee S."/>
            <person name="Li M."/>
            <person name="Ming W."/>
            <person name="Munidasa M."/>
            <person name="Muniz J."/>
            <person name="Nguyen L."/>
            <person name="Ongeri F."/>
            <person name="Osuji N."/>
            <person name="Pu L.-L."/>
            <person name="Puazo M."/>
            <person name="Qu C."/>
            <person name="Quiroz J."/>
            <person name="Raj R."/>
            <person name="Weissenberger G."/>
            <person name="Xin Y."/>
            <person name="Zou X."/>
            <person name="Han Y."/>
            <person name="Richards S."/>
            <person name="Worley K."/>
            <person name="Muzny D."/>
            <person name="Gibbs R."/>
        </authorList>
    </citation>
    <scope>NUCLEOTIDE SEQUENCE</scope>
    <source>
        <strain evidence="1">Sampled in the wild</strain>
    </source>
</reference>
<evidence type="ECO:0000313" key="1">
    <source>
        <dbReference type="EMBL" id="KAG8223788.1"/>
    </source>
</evidence>
<proteinExistence type="predicted"/>
<name>A0A8K0NVZ2_LADFU</name>
<sequence length="201" mass="22445">MTNLTVVLRGRSWNVLAHTAPKSPSFWQPSASSPYWLMMLRGPSGANTVLLLGMQPVVTQLPARPSRTWPIRGLHGRISEAPIRSCPPGTTYFIGSCRATVITQYTAPNGIGPNGGLEARISQAPIRSCPPGTIKYLGRCRPIYFYRISESLGNCRSCRDKLTFAQIDYFAMSFQEHLAKRSVRILKNRSDFFIPKDEARE</sequence>
<organism evidence="1 2">
    <name type="scientific">Ladona fulva</name>
    <name type="common">Scarce chaser dragonfly</name>
    <name type="synonym">Libellula fulva</name>
    <dbReference type="NCBI Taxonomy" id="123851"/>
    <lineage>
        <taxon>Eukaryota</taxon>
        <taxon>Metazoa</taxon>
        <taxon>Ecdysozoa</taxon>
        <taxon>Arthropoda</taxon>
        <taxon>Hexapoda</taxon>
        <taxon>Insecta</taxon>
        <taxon>Pterygota</taxon>
        <taxon>Palaeoptera</taxon>
        <taxon>Odonata</taxon>
        <taxon>Epiprocta</taxon>
        <taxon>Anisoptera</taxon>
        <taxon>Libelluloidea</taxon>
        <taxon>Libellulidae</taxon>
        <taxon>Ladona</taxon>
    </lineage>
</organism>
<keyword evidence="2" id="KW-1185">Reference proteome</keyword>
<dbReference type="AlphaFoldDB" id="A0A8K0NVZ2"/>
<reference evidence="1" key="2">
    <citation type="submission" date="2017-10" db="EMBL/GenBank/DDBJ databases">
        <title>Ladona fulva Genome sequencing and assembly.</title>
        <authorList>
            <person name="Murali S."/>
            <person name="Richards S."/>
            <person name="Bandaranaike D."/>
            <person name="Bellair M."/>
            <person name="Blankenburg K."/>
            <person name="Chao H."/>
            <person name="Dinh H."/>
            <person name="Doddapaneni H."/>
            <person name="Dugan-Rocha S."/>
            <person name="Elkadiri S."/>
            <person name="Gnanaolivu R."/>
            <person name="Hernandez B."/>
            <person name="Skinner E."/>
            <person name="Javaid M."/>
            <person name="Lee S."/>
            <person name="Li M."/>
            <person name="Ming W."/>
            <person name="Munidasa M."/>
            <person name="Muniz J."/>
            <person name="Nguyen L."/>
            <person name="Hughes D."/>
            <person name="Osuji N."/>
            <person name="Pu L.-L."/>
            <person name="Puazo M."/>
            <person name="Qu C."/>
            <person name="Quiroz J."/>
            <person name="Raj R."/>
            <person name="Weissenberger G."/>
            <person name="Xin Y."/>
            <person name="Zou X."/>
            <person name="Han Y."/>
            <person name="Worley K."/>
            <person name="Muzny D."/>
            <person name="Gibbs R."/>
        </authorList>
    </citation>
    <scope>NUCLEOTIDE SEQUENCE</scope>
    <source>
        <strain evidence="1">Sampled in the wild</strain>
    </source>
</reference>
<comment type="caution">
    <text evidence="1">The sequence shown here is derived from an EMBL/GenBank/DDBJ whole genome shotgun (WGS) entry which is preliminary data.</text>
</comment>
<dbReference type="EMBL" id="KZ308173">
    <property type="protein sequence ID" value="KAG8223788.1"/>
    <property type="molecule type" value="Genomic_DNA"/>
</dbReference>
<dbReference type="Proteomes" id="UP000792457">
    <property type="component" value="Unassembled WGS sequence"/>
</dbReference>
<protein>
    <submittedName>
        <fullName evidence="1">Uncharacterized protein</fullName>
    </submittedName>
</protein>
<accession>A0A8K0NVZ2</accession>